<evidence type="ECO:0000313" key="8">
    <source>
        <dbReference type="Proteomes" id="UP001430953"/>
    </source>
</evidence>
<keyword evidence="2" id="KW-0378">Hydrolase</keyword>
<dbReference type="InterPro" id="IPR001254">
    <property type="entry name" value="Trypsin_dom"/>
</dbReference>
<comment type="caution">
    <text evidence="7">The sequence shown here is derived from an EMBL/GenBank/DDBJ whole genome shotgun (WGS) entry which is preliminary data.</text>
</comment>
<organism evidence="7 8">
    <name type="scientific">Cardiocondyla obscurior</name>
    <dbReference type="NCBI Taxonomy" id="286306"/>
    <lineage>
        <taxon>Eukaryota</taxon>
        <taxon>Metazoa</taxon>
        <taxon>Ecdysozoa</taxon>
        <taxon>Arthropoda</taxon>
        <taxon>Hexapoda</taxon>
        <taxon>Insecta</taxon>
        <taxon>Pterygota</taxon>
        <taxon>Neoptera</taxon>
        <taxon>Endopterygota</taxon>
        <taxon>Hymenoptera</taxon>
        <taxon>Apocrita</taxon>
        <taxon>Aculeata</taxon>
        <taxon>Formicoidea</taxon>
        <taxon>Formicidae</taxon>
        <taxon>Myrmicinae</taxon>
        <taxon>Cardiocondyla</taxon>
    </lineage>
</organism>
<dbReference type="AlphaFoldDB" id="A0AAW2EM88"/>
<dbReference type="GO" id="GO:0006508">
    <property type="term" value="P:proteolysis"/>
    <property type="evidence" value="ECO:0007669"/>
    <property type="project" value="UniProtKB-KW"/>
</dbReference>
<dbReference type="SUPFAM" id="SSF50494">
    <property type="entry name" value="Trypsin-like serine proteases"/>
    <property type="match status" value="1"/>
</dbReference>
<reference evidence="7 8" key="1">
    <citation type="submission" date="2023-03" db="EMBL/GenBank/DDBJ databases">
        <title>High recombination rates correlate with genetic variation in Cardiocondyla obscurior ants.</title>
        <authorList>
            <person name="Errbii M."/>
        </authorList>
    </citation>
    <scope>NUCLEOTIDE SEQUENCE [LARGE SCALE GENOMIC DNA]</scope>
    <source>
        <strain evidence="7">Alpha-2009</strain>
        <tissue evidence="7">Whole body</tissue>
    </source>
</reference>
<gene>
    <name evidence="7" type="ORF">PUN28_018216</name>
</gene>
<name>A0AAW2EM88_9HYME</name>
<accession>A0AAW2EM88</accession>
<feature type="domain" description="Peptidase S1" evidence="6">
    <location>
        <begin position="13"/>
        <end position="249"/>
    </location>
</feature>
<keyword evidence="5" id="KW-0732">Signal</keyword>
<feature type="signal peptide" evidence="5">
    <location>
        <begin position="1"/>
        <end position="16"/>
    </location>
</feature>
<dbReference type="PANTHER" id="PTHR24276">
    <property type="entry name" value="POLYSERASE-RELATED"/>
    <property type="match status" value="1"/>
</dbReference>
<keyword evidence="8" id="KW-1185">Reference proteome</keyword>
<keyword evidence="3" id="KW-0720">Serine protease</keyword>
<evidence type="ECO:0000256" key="2">
    <source>
        <dbReference type="ARBA" id="ARBA00022801"/>
    </source>
</evidence>
<feature type="chain" id="PRO_5043822635" description="Peptidase S1 domain-containing protein" evidence="5">
    <location>
        <begin position="17"/>
        <end position="250"/>
    </location>
</feature>
<evidence type="ECO:0000256" key="4">
    <source>
        <dbReference type="ARBA" id="ARBA00023157"/>
    </source>
</evidence>
<dbReference type="PANTHER" id="PTHR24276:SF98">
    <property type="entry name" value="FI18310P1-RELATED"/>
    <property type="match status" value="1"/>
</dbReference>
<sequence>MLPLVWILIVAAVVGANTETTEDDGDVDITQHPYVVSIRRNGRHMCSGAIIDESHIVTSDRCVPPFKHIWNVMNDIVVVSGTNTLKPGGVRTFVKELFSQNHHANPLENNVTSGLGVLKLVRPLQFDKKTQPIPLSQTEVPQDADIKMVSWMVADHEGKKTAHLKQVTLTKVNSKECQTFHEKELSTSEFCTEAKPESNYCKGDRGSPLIYDGKLIGLATYTISCIENPVPDVHTSISQNIEYLNDIVKS</sequence>
<proteinExistence type="predicted"/>
<keyword evidence="4" id="KW-1015">Disulfide bond</keyword>
<dbReference type="Proteomes" id="UP001430953">
    <property type="component" value="Unassembled WGS sequence"/>
</dbReference>
<dbReference type="PROSITE" id="PS50240">
    <property type="entry name" value="TRYPSIN_DOM"/>
    <property type="match status" value="1"/>
</dbReference>
<dbReference type="InterPro" id="IPR043504">
    <property type="entry name" value="Peptidase_S1_PA_chymotrypsin"/>
</dbReference>
<evidence type="ECO:0000313" key="7">
    <source>
        <dbReference type="EMBL" id="KAL0102762.1"/>
    </source>
</evidence>
<evidence type="ECO:0000259" key="6">
    <source>
        <dbReference type="PROSITE" id="PS50240"/>
    </source>
</evidence>
<dbReference type="SMART" id="SM00020">
    <property type="entry name" value="Tryp_SPc"/>
    <property type="match status" value="1"/>
</dbReference>
<evidence type="ECO:0000256" key="3">
    <source>
        <dbReference type="ARBA" id="ARBA00022825"/>
    </source>
</evidence>
<dbReference type="GO" id="GO:0004252">
    <property type="term" value="F:serine-type endopeptidase activity"/>
    <property type="evidence" value="ECO:0007669"/>
    <property type="project" value="InterPro"/>
</dbReference>
<dbReference type="InterPro" id="IPR050430">
    <property type="entry name" value="Peptidase_S1"/>
</dbReference>
<dbReference type="Gene3D" id="2.40.10.10">
    <property type="entry name" value="Trypsin-like serine proteases"/>
    <property type="match status" value="2"/>
</dbReference>
<keyword evidence="1" id="KW-0645">Protease</keyword>
<dbReference type="EMBL" id="JADYXP020000022">
    <property type="protein sequence ID" value="KAL0102762.1"/>
    <property type="molecule type" value="Genomic_DNA"/>
</dbReference>
<protein>
    <recommendedName>
        <fullName evidence="6">Peptidase S1 domain-containing protein</fullName>
    </recommendedName>
</protein>
<dbReference type="Pfam" id="PF00089">
    <property type="entry name" value="Trypsin"/>
    <property type="match status" value="1"/>
</dbReference>
<evidence type="ECO:0000256" key="1">
    <source>
        <dbReference type="ARBA" id="ARBA00022670"/>
    </source>
</evidence>
<dbReference type="InterPro" id="IPR009003">
    <property type="entry name" value="Peptidase_S1_PA"/>
</dbReference>
<evidence type="ECO:0000256" key="5">
    <source>
        <dbReference type="SAM" id="SignalP"/>
    </source>
</evidence>